<evidence type="ECO:0000256" key="4">
    <source>
        <dbReference type="ARBA" id="ARBA00023125"/>
    </source>
</evidence>
<sequence>METEEEKNSINPPRSSTELENESNLTTTITTTTTTDTESVPELNESNPSQLGITDTDLLQQQSQPPQSETQTTVVDKSDAQDFAVGDSKSVSPQHLVIEVREVVEATEGSGEIEAPQEVVEKEVENRNLVAEERSEDASGNENAGNNEMETETEGVADVAAELETETLNQEVETMEEEVAEVKEESEEAENTDSMEKADVVEEKNEGADVVDKVEMDSVVKEAETVRVKEEEERVENTEIHGEGDEMKAVDQREITDVEEEGKVEKTEVVADVARETEDVERVGMTEIVEEEKVEKIEVNEEKQSALQVEMTDIAEEMGEDEKNEMTDIAEEMGEDEKNEMTDIAEEIEVAGQLETTDVSGGTEQAINEEEEDMETKMIDVAEEGDNEEDTEMEMAEKGNEGEDMADEAEGVGEGVEEVGRSGGGKRKRVKNAKTPSRATSKKKMEEDVCFICFDGGELVLCDRRGCSKAYHPSCVNRDEAFFRAKGRWNCGWHLCSNCVKNAYYMCYTCTFSLCKGCIKDAVILCVRGNKGFCETCMKTIMLIESNEQGSKETVQVDFDDKSSWEYLFKDYWTDLKEKLSLTPEELAQAKNPWKGSDAHTGKQELADELYDVHNDGGSGSDSSAEAEVTISRRRKPKKRLRSRAKEKDSPGSVSWAEGESADERVEWASKELLEFVMHMKNGDKSACSQFDVQALLLDYIKRNKLRDPRRKSQIICDSRLENLFGKPRVGHFEMLKLLESHFLLKDDLQADDLQGSVVDTETSQLEADGNSDTLTKASKDKRRKSRKKGEGRGLQSNIDDYAAIDMHNINLIYLRRSLLEDLIEDTEAFHDKVVGSFVRIRISGNAQKQDLYRLVQVIGTSKAAEAYRVGKKMTSFMLEILNLNKTELVSIDIISNQEFTEDECKRLRQSIKCGLINRLTVGDIQEKAMAIQAVRVQDVSFLDVICCCNT</sequence>
<dbReference type="CDD" id="cd10567">
    <property type="entry name" value="SWIB-MDM2_like"/>
    <property type="match status" value="1"/>
</dbReference>
<dbReference type="EMBL" id="JAPFFK010000004">
    <property type="protein sequence ID" value="KAJ6766007.1"/>
    <property type="molecule type" value="Genomic_DNA"/>
</dbReference>
<feature type="region of interest" description="Disordered" evidence="6">
    <location>
        <begin position="172"/>
        <end position="264"/>
    </location>
</feature>
<evidence type="ECO:0000256" key="3">
    <source>
        <dbReference type="ARBA" id="ARBA00022833"/>
    </source>
</evidence>
<evidence type="ECO:0000313" key="10">
    <source>
        <dbReference type="EMBL" id="KAJ6766007.1"/>
    </source>
</evidence>
<feature type="compositionally biased region" description="Polar residues" evidence="6">
    <location>
        <begin position="762"/>
        <end position="776"/>
    </location>
</feature>
<dbReference type="InterPro" id="IPR004343">
    <property type="entry name" value="Plus-3_dom"/>
</dbReference>
<dbReference type="InterPro" id="IPR011011">
    <property type="entry name" value="Znf_FYVE_PHD"/>
</dbReference>
<dbReference type="Pfam" id="PF02201">
    <property type="entry name" value="SWIB"/>
    <property type="match status" value="1"/>
</dbReference>
<reference evidence="10" key="1">
    <citation type="submission" date="2022-11" db="EMBL/GenBank/DDBJ databases">
        <authorList>
            <person name="Hyden B.L."/>
            <person name="Feng K."/>
            <person name="Yates T."/>
            <person name="Jawdy S."/>
            <person name="Smart L.B."/>
            <person name="Muchero W."/>
        </authorList>
    </citation>
    <scope>NUCLEOTIDE SEQUENCE</scope>
    <source>
        <tissue evidence="10">Shoot tip</tissue>
    </source>
</reference>
<feature type="region of interest" description="Disordered" evidence="6">
    <location>
        <begin position="612"/>
        <end position="661"/>
    </location>
</feature>
<dbReference type="InterPro" id="IPR013083">
    <property type="entry name" value="Znf_RING/FYVE/PHD"/>
</dbReference>
<dbReference type="InterPro" id="IPR019835">
    <property type="entry name" value="SWIB_domain"/>
</dbReference>
<dbReference type="SUPFAM" id="SSF159042">
    <property type="entry name" value="Plus3-like"/>
    <property type="match status" value="1"/>
</dbReference>
<dbReference type="CDD" id="cd15568">
    <property type="entry name" value="PHD5_NSD"/>
    <property type="match status" value="1"/>
</dbReference>
<dbReference type="SUPFAM" id="SSF47592">
    <property type="entry name" value="SWIB/MDM2 domain"/>
    <property type="match status" value="1"/>
</dbReference>
<dbReference type="InterPro" id="IPR019787">
    <property type="entry name" value="Znf_PHD-finger"/>
</dbReference>
<gene>
    <name evidence="10" type="ORF">OIU79_022057</name>
</gene>
<evidence type="ECO:0000256" key="6">
    <source>
        <dbReference type="SAM" id="MobiDB-lite"/>
    </source>
</evidence>
<comment type="caution">
    <text evidence="10">The sequence shown here is derived from an EMBL/GenBank/DDBJ whole genome shotgun (WGS) entry which is preliminary data.</text>
</comment>
<feature type="compositionally biased region" description="Low complexity" evidence="6">
    <location>
        <begin position="54"/>
        <end position="73"/>
    </location>
</feature>
<proteinExistence type="predicted"/>
<keyword evidence="1" id="KW-0479">Metal-binding</keyword>
<feature type="region of interest" description="Disordered" evidence="6">
    <location>
        <begin position="762"/>
        <end position="793"/>
    </location>
</feature>
<feature type="compositionally biased region" description="Basic residues" evidence="6">
    <location>
        <begin position="780"/>
        <end position="790"/>
    </location>
</feature>
<dbReference type="InterPro" id="IPR003121">
    <property type="entry name" value="SWIB_MDM2_domain"/>
</dbReference>
<dbReference type="Proteomes" id="UP001151532">
    <property type="component" value="Chromosome 4"/>
</dbReference>
<feature type="domain" description="DM2" evidence="9">
    <location>
        <begin position="662"/>
        <end position="745"/>
    </location>
</feature>
<keyword evidence="11" id="KW-1185">Reference proteome</keyword>
<dbReference type="GO" id="GO:0003677">
    <property type="term" value="F:DNA binding"/>
    <property type="evidence" value="ECO:0007669"/>
    <property type="project" value="UniProtKB-KW"/>
</dbReference>
<name>A0A9Q0WEX0_SALPP</name>
<dbReference type="PANTHER" id="PTHR46695:SF5">
    <property type="entry name" value="RNA POLYMERASE-ASSOCIATED PROTEIN RTF1 HOMOLOG"/>
    <property type="match status" value="1"/>
</dbReference>
<feature type="compositionally biased region" description="Basic residues" evidence="6">
    <location>
        <begin position="632"/>
        <end position="643"/>
    </location>
</feature>
<evidence type="ECO:0000259" key="7">
    <source>
        <dbReference type="PROSITE" id="PS50016"/>
    </source>
</evidence>
<keyword evidence="4" id="KW-0238">DNA-binding</keyword>
<dbReference type="SMART" id="SM00719">
    <property type="entry name" value="Plus3"/>
    <property type="match status" value="1"/>
</dbReference>
<feature type="compositionally biased region" description="Polar residues" evidence="6">
    <location>
        <begin position="44"/>
        <end position="53"/>
    </location>
</feature>
<feature type="compositionally biased region" description="Basic and acidic residues" evidence="6">
    <location>
        <begin position="119"/>
        <end position="137"/>
    </location>
</feature>
<evidence type="ECO:0008006" key="12">
    <source>
        <dbReference type="Google" id="ProtNLM"/>
    </source>
</evidence>
<dbReference type="InterPro" id="IPR019786">
    <property type="entry name" value="Zinc_finger_PHD-type_CS"/>
</dbReference>
<protein>
    <recommendedName>
        <fullName evidence="12">Zinc finger CCCH domain-containing protein 19</fullName>
    </recommendedName>
</protein>
<evidence type="ECO:0000256" key="5">
    <source>
        <dbReference type="PROSITE-ProRule" id="PRU00146"/>
    </source>
</evidence>
<evidence type="ECO:0000259" key="8">
    <source>
        <dbReference type="PROSITE" id="PS51360"/>
    </source>
</evidence>
<feature type="domain" description="PHD-type" evidence="7">
    <location>
        <begin position="447"/>
        <end position="513"/>
    </location>
</feature>
<dbReference type="PROSITE" id="PS51925">
    <property type="entry name" value="SWIB_MDM2"/>
    <property type="match status" value="1"/>
</dbReference>
<evidence type="ECO:0000313" key="11">
    <source>
        <dbReference type="Proteomes" id="UP001151532"/>
    </source>
</evidence>
<dbReference type="Gene3D" id="1.10.245.10">
    <property type="entry name" value="SWIB/MDM2 domain"/>
    <property type="match status" value="1"/>
</dbReference>
<dbReference type="InterPro" id="IPR036128">
    <property type="entry name" value="Plus3-like_sf"/>
</dbReference>
<accession>A0A9Q0WEX0</accession>
<keyword evidence="3" id="KW-0862">Zinc</keyword>
<dbReference type="SUPFAM" id="SSF57903">
    <property type="entry name" value="FYVE/PHD zinc finger"/>
    <property type="match status" value="1"/>
</dbReference>
<dbReference type="OrthoDB" id="6415790at2759"/>
<feature type="region of interest" description="Disordered" evidence="6">
    <location>
        <begin position="106"/>
        <end position="157"/>
    </location>
</feature>
<dbReference type="SMART" id="SM00151">
    <property type="entry name" value="SWIB"/>
    <property type="match status" value="1"/>
</dbReference>
<evidence type="ECO:0000256" key="2">
    <source>
        <dbReference type="ARBA" id="ARBA00022771"/>
    </source>
</evidence>
<evidence type="ECO:0000256" key="1">
    <source>
        <dbReference type="ARBA" id="ARBA00022723"/>
    </source>
</evidence>
<dbReference type="FunFam" id="1.10.245.10:FF:000003">
    <property type="entry name" value="Zinc finger CCCH domain-containing protein 19"/>
    <property type="match status" value="1"/>
</dbReference>
<reference evidence="10" key="2">
    <citation type="journal article" date="2023" name="Int. J. Mol. Sci.">
        <title>De Novo Assembly and Annotation of 11 Diverse Shrub Willow (Salix) Genomes Reveals Novel Gene Organization in Sex-Linked Regions.</title>
        <authorList>
            <person name="Hyden B."/>
            <person name="Feng K."/>
            <person name="Yates T.B."/>
            <person name="Jawdy S."/>
            <person name="Cereghino C."/>
            <person name="Smart L.B."/>
            <person name="Muchero W."/>
        </authorList>
    </citation>
    <scope>NUCLEOTIDE SEQUENCE</scope>
    <source>
        <tissue evidence="10">Shoot tip</tissue>
    </source>
</reference>
<feature type="compositionally biased region" description="Basic and acidic residues" evidence="6">
    <location>
        <begin position="194"/>
        <end position="264"/>
    </location>
</feature>
<dbReference type="PROSITE" id="PS51360">
    <property type="entry name" value="PLUS3"/>
    <property type="match status" value="1"/>
</dbReference>
<dbReference type="AlphaFoldDB" id="A0A9Q0WEX0"/>
<dbReference type="SMART" id="SM00249">
    <property type="entry name" value="PHD"/>
    <property type="match status" value="1"/>
</dbReference>
<feature type="region of interest" description="Disordered" evidence="6">
    <location>
        <begin position="416"/>
        <end position="439"/>
    </location>
</feature>
<dbReference type="InterPro" id="IPR001965">
    <property type="entry name" value="Znf_PHD"/>
</dbReference>
<dbReference type="PROSITE" id="PS50016">
    <property type="entry name" value="ZF_PHD_2"/>
    <property type="match status" value="1"/>
</dbReference>
<dbReference type="Gene3D" id="3.30.40.10">
    <property type="entry name" value="Zinc/RING finger domain, C3HC4 (zinc finger)"/>
    <property type="match status" value="1"/>
</dbReference>
<dbReference type="Gene3D" id="3.90.70.200">
    <property type="entry name" value="Plus-3 domain"/>
    <property type="match status" value="1"/>
</dbReference>
<dbReference type="PROSITE" id="PS01359">
    <property type="entry name" value="ZF_PHD_1"/>
    <property type="match status" value="1"/>
</dbReference>
<feature type="compositionally biased region" description="Acidic residues" evidence="6">
    <location>
        <begin position="173"/>
        <end position="193"/>
    </location>
</feature>
<feature type="region of interest" description="Disordered" evidence="6">
    <location>
        <begin position="1"/>
        <end position="93"/>
    </location>
</feature>
<feature type="domain" description="Plus3" evidence="8">
    <location>
        <begin position="804"/>
        <end position="937"/>
    </location>
</feature>
<dbReference type="FunFam" id="3.90.70.200:FF:000002">
    <property type="entry name" value="Zinc finger CCCH domain-containing protein 19"/>
    <property type="match status" value="1"/>
</dbReference>
<feature type="compositionally biased region" description="Polar residues" evidence="6">
    <location>
        <begin position="138"/>
        <end position="148"/>
    </location>
</feature>
<keyword evidence="2 5" id="KW-0863">Zinc-finger</keyword>
<organism evidence="10 11">
    <name type="scientific">Salix purpurea</name>
    <name type="common">Purple osier willow</name>
    <dbReference type="NCBI Taxonomy" id="77065"/>
    <lineage>
        <taxon>Eukaryota</taxon>
        <taxon>Viridiplantae</taxon>
        <taxon>Streptophyta</taxon>
        <taxon>Embryophyta</taxon>
        <taxon>Tracheophyta</taxon>
        <taxon>Spermatophyta</taxon>
        <taxon>Magnoliopsida</taxon>
        <taxon>eudicotyledons</taxon>
        <taxon>Gunneridae</taxon>
        <taxon>Pentapetalae</taxon>
        <taxon>rosids</taxon>
        <taxon>fabids</taxon>
        <taxon>Malpighiales</taxon>
        <taxon>Salicaceae</taxon>
        <taxon>Saliceae</taxon>
        <taxon>Salix</taxon>
    </lineage>
</organism>
<dbReference type="InterPro" id="IPR036885">
    <property type="entry name" value="SWIB_MDM2_dom_sf"/>
</dbReference>
<dbReference type="PANTHER" id="PTHR46695">
    <property type="entry name" value="ZINC FINGER CCCH DOMAIN-CONTAINING PROTEIN 44-RELATED"/>
    <property type="match status" value="1"/>
</dbReference>
<evidence type="ECO:0000259" key="9">
    <source>
        <dbReference type="PROSITE" id="PS51925"/>
    </source>
</evidence>
<dbReference type="Pfam" id="PF03126">
    <property type="entry name" value="Plus-3"/>
    <property type="match status" value="1"/>
</dbReference>
<dbReference type="FunFam" id="3.30.40.10:FF:000303">
    <property type="entry name" value="Zinc finger CCCH domain-containing protein 19"/>
    <property type="match status" value="1"/>
</dbReference>
<dbReference type="GO" id="GO:0008270">
    <property type="term" value="F:zinc ion binding"/>
    <property type="evidence" value="ECO:0007669"/>
    <property type="project" value="UniProtKB-KW"/>
</dbReference>
<feature type="compositionally biased region" description="Low complexity" evidence="6">
    <location>
        <begin position="15"/>
        <end position="38"/>
    </location>
</feature>